<dbReference type="GO" id="GO:0006508">
    <property type="term" value="P:proteolysis"/>
    <property type="evidence" value="ECO:0007669"/>
    <property type="project" value="UniProtKB-KW"/>
</dbReference>
<accession>A0A4Q9G4U7</accession>
<proteinExistence type="predicted"/>
<dbReference type="SUPFAM" id="SSF50494">
    <property type="entry name" value="Trypsin-like serine proteases"/>
    <property type="match status" value="1"/>
</dbReference>
<evidence type="ECO:0000313" key="1">
    <source>
        <dbReference type="EMBL" id="TBN39824.1"/>
    </source>
</evidence>
<dbReference type="OrthoDB" id="212300at2"/>
<sequence length="287" mass="31594">MNEMTTAELLLYTTVKLSLTKHGQNVGSGTGFFFNFAVDGNIYAPGVVTNKHVIAGADTVTANCHLTESSVLCGKFLPCHMAIREGSYILHPDPNVDLCAIFFGPIKEEAKSKGLEIFWPGISFELIPEEHDWDYFDAIEDVLMIGCPRGIYDEANNLPIIRRGITASSLAKKYQGKNEFMVDMACFPGSSGSPIFLYDRNGYHDRKTKSYSIGASRLKLVGILFSGPLIQNDGSIILAEPPKIYINSMMHLGNAIRSSELRIIDKEVRKKFGTLSSPSTEFGAPIK</sequence>
<protein>
    <submittedName>
        <fullName evidence="1">Serine protease</fullName>
    </submittedName>
</protein>
<keyword evidence="1" id="KW-0645">Protease</keyword>
<evidence type="ECO:0000313" key="2">
    <source>
        <dbReference type="Proteomes" id="UP000293520"/>
    </source>
</evidence>
<keyword evidence="1" id="KW-0378">Hydrolase</keyword>
<dbReference type="Gene3D" id="2.40.10.10">
    <property type="entry name" value="Trypsin-like serine proteases"/>
    <property type="match status" value="1"/>
</dbReference>
<dbReference type="GO" id="GO:0008233">
    <property type="term" value="F:peptidase activity"/>
    <property type="evidence" value="ECO:0007669"/>
    <property type="project" value="UniProtKB-KW"/>
</dbReference>
<reference evidence="1 2" key="1">
    <citation type="submission" date="2019-02" db="EMBL/GenBank/DDBJ databases">
        <title>Paracoccus subflavus sp. nov., isolated from marine sediment of the Pacific Ocean.</title>
        <authorList>
            <person name="Zhang G."/>
        </authorList>
    </citation>
    <scope>NUCLEOTIDE SEQUENCE [LARGE SCALE GENOMIC DNA]</scope>
    <source>
        <strain evidence="1 2">GY0581</strain>
    </source>
</reference>
<keyword evidence="2" id="KW-1185">Reference proteome</keyword>
<dbReference type="RefSeq" id="WP_130991025.1">
    <property type="nucleotide sequence ID" value="NZ_SISK01000006.1"/>
</dbReference>
<gene>
    <name evidence="1" type="ORF">EYE42_09140</name>
</gene>
<dbReference type="InterPro" id="IPR043504">
    <property type="entry name" value="Peptidase_S1_PA_chymotrypsin"/>
</dbReference>
<dbReference type="AlphaFoldDB" id="A0A4Q9G4U7"/>
<dbReference type="EMBL" id="SISK01000006">
    <property type="protein sequence ID" value="TBN39824.1"/>
    <property type="molecule type" value="Genomic_DNA"/>
</dbReference>
<dbReference type="Proteomes" id="UP000293520">
    <property type="component" value="Unassembled WGS sequence"/>
</dbReference>
<organism evidence="1 2">
    <name type="scientific">Paracoccus subflavus</name>
    <dbReference type="NCBI Taxonomy" id="2528244"/>
    <lineage>
        <taxon>Bacteria</taxon>
        <taxon>Pseudomonadati</taxon>
        <taxon>Pseudomonadota</taxon>
        <taxon>Alphaproteobacteria</taxon>
        <taxon>Rhodobacterales</taxon>
        <taxon>Paracoccaceae</taxon>
        <taxon>Paracoccus</taxon>
    </lineage>
</organism>
<name>A0A4Q9G4U7_9RHOB</name>
<dbReference type="Pfam" id="PF13365">
    <property type="entry name" value="Trypsin_2"/>
    <property type="match status" value="1"/>
</dbReference>
<dbReference type="InterPro" id="IPR009003">
    <property type="entry name" value="Peptidase_S1_PA"/>
</dbReference>
<comment type="caution">
    <text evidence="1">The sequence shown here is derived from an EMBL/GenBank/DDBJ whole genome shotgun (WGS) entry which is preliminary data.</text>
</comment>